<evidence type="ECO:0000259" key="2">
    <source>
        <dbReference type="Pfam" id="PF05229"/>
    </source>
</evidence>
<keyword evidence="1" id="KW-0732">Signal</keyword>
<dbReference type="AlphaFoldDB" id="A0A370X4G1"/>
<evidence type="ECO:0000313" key="3">
    <source>
        <dbReference type="EMBL" id="RDS83105.1"/>
    </source>
</evidence>
<dbReference type="InterPro" id="IPR053167">
    <property type="entry name" value="Spore_coat_component"/>
</dbReference>
<dbReference type="Proteomes" id="UP000254258">
    <property type="component" value="Unassembled WGS sequence"/>
</dbReference>
<dbReference type="EMBL" id="QRBE01000003">
    <property type="protein sequence ID" value="RDS83105.1"/>
    <property type="molecule type" value="Genomic_DNA"/>
</dbReference>
<comment type="caution">
    <text evidence="3">The sequence shown here is derived from an EMBL/GenBank/DDBJ whole genome shotgun (WGS) entry which is preliminary data.</text>
</comment>
<dbReference type="PANTHER" id="PTHR37089">
    <property type="entry name" value="PROTEIN U-RELATED"/>
    <property type="match status" value="1"/>
</dbReference>
<sequence length="156" mass="16416">MKQKPVQCVVLGLTFILPSIAFAFQGQQLKVGVSVTGGCTFEDGTVQHAHFGSHLAGRPHSPVAANGYVEFWCSPGTTIQIGVDDGQNPNAGMRRMKGPGPTDYISYTLQHNPQQAIGGGPGAATRVNVDFTLPADAMLNAAQGEYEDTVTVTANE</sequence>
<accession>A0A370X4G1</accession>
<feature type="domain" description="Spore coat protein U/FanG" evidence="2">
    <location>
        <begin position="28"/>
        <end position="153"/>
    </location>
</feature>
<feature type="signal peptide" evidence="1">
    <location>
        <begin position="1"/>
        <end position="23"/>
    </location>
</feature>
<organism evidence="3 4">
    <name type="scientific">Dyella monticola</name>
    <dbReference type="NCBI Taxonomy" id="1927958"/>
    <lineage>
        <taxon>Bacteria</taxon>
        <taxon>Pseudomonadati</taxon>
        <taxon>Pseudomonadota</taxon>
        <taxon>Gammaproteobacteria</taxon>
        <taxon>Lysobacterales</taxon>
        <taxon>Rhodanobacteraceae</taxon>
        <taxon>Dyella</taxon>
    </lineage>
</organism>
<dbReference type="InterPro" id="IPR007893">
    <property type="entry name" value="Spore_coat_U/FanG"/>
</dbReference>
<dbReference type="RefSeq" id="WP_115495051.1">
    <property type="nucleotide sequence ID" value="NZ_QRBE01000003.1"/>
</dbReference>
<dbReference type="Pfam" id="PF05229">
    <property type="entry name" value="SCPU"/>
    <property type="match status" value="1"/>
</dbReference>
<reference evidence="3 4" key="1">
    <citation type="submission" date="2018-07" db="EMBL/GenBank/DDBJ databases">
        <title>Dyella monticola sp. nov. and Dyella psychrodurans sp. nov. isolated from monsoon evergreen broad-leaved forest soil of Dinghu Mountain, China.</title>
        <authorList>
            <person name="Gao Z."/>
            <person name="Qiu L."/>
        </authorList>
    </citation>
    <scope>NUCLEOTIDE SEQUENCE [LARGE SCALE GENOMIC DNA]</scope>
    <source>
        <strain evidence="3 4">4G-K06</strain>
    </source>
</reference>
<dbReference type="OrthoDB" id="8588792at2"/>
<evidence type="ECO:0000313" key="4">
    <source>
        <dbReference type="Proteomes" id="UP000254258"/>
    </source>
</evidence>
<feature type="chain" id="PRO_5017084000" evidence="1">
    <location>
        <begin position="24"/>
        <end position="156"/>
    </location>
</feature>
<proteinExistence type="predicted"/>
<gene>
    <name evidence="3" type="ORF">DWU98_08240</name>
</gene>
<keyword evidence="4" id="KW-1185">Reference proteome</keyword>
<name>A0A370X4G1_9GAMM</name>
<protein>
    <submittedName>
        <fullName evidence="3">SCPU domain-containing protein</fullName>
    </submittedName>
</protein>
<evidence type="ECO:0000256" key="1">
    <source>
        <dbReference type="SAM" id="SignalP"/>
    </source>
</evidence>